<dbReference type="STRING" id="35608.A0A2U1KJZ4"/>
<dbReference type="GO" id="GO:0004616">
    <property type="term" value="F:phosphogluconate dehydrogenase (decarboxylating) activity"/>
    <property type="evidence" value="ECO:0007669"/>
    <property type="project" value="InterPro"/>
</dbReference>
<dbReference type="InterPro" id="IPR013328">
    <property type="entry name" value="6PGD_dom2"/>
</dbReference>
<sequence length="115" mass="12779">MVVECDAPVDHMIDNLSRYLKDGDYIIDGSNSCFGSTDQKRKSCVKKVKEFFGKWNKGELLGHHIDIFESKADKGARLMVDEFLESTDMKEETGWTVHQLVGLSLAAPAIAAALD</sequence>
<dbReference type="EMBL" id="PKPP01017252">
    <property type="protein sequence ID" value="PWA37087.1"/>
    <property type="molecule type" value="Genomic_DNA"/>
</dbReference>
<gene>
    <name evidence="1" type="ORF">CTI12_AA593790</name>
</gene>
<proteinExistence type="predicted"/>
<dbReference type="AlphaFoldDB" id="A0A2U1KJZ4"/>
<dbReference type="InterPro" id="IPR006183">
    <property type="entry name" value="Pgluconate_DH"/>
</dbReference>
<dbReference type="Gene3D" id="1.10.1040.10">
    <property type="entry name" value="N-(1-d-carboxylethyl)-l-norvaline Dehydrogenase, domain 2"/>
    <property type="match status" value="1"/>
</dbReference>
<accession>A0A2U1KJZ4</accession>
<evidence type="ECO:0000313" key="1">
    <source>
        <dbReference type="EMBL" id="PWA37087.1"/>
    </source>
</evidence>
<protein>
    <submittedName>
        <fullName evidence="1">6-phosphogluconate dehydrogenase, decarboxylating 1</fullName>
    </submittedName>
</protein>
<comment type="caution">
    <text evidence="1">The sequence shown here is derived from an EMBL/GenBank/DDBJ whole genome shotgun (WGS) entry which is preliminary data.</text>
</comment>
<keyword evidence="2" id="KW-1185">Reference proteome</keyword>
<organism evidence="1 2">
    <name type="scientific">Artemisia annua</name>
    <name type="common">Sweet wormwood</name>
    <dbReference type="NCBI Taxonomy" id="35608"/>
    <lineage>
        <taxon>Eukaryota</taxon>
        <taxon>Viridiplantae</taxon>
        <taxon>Streptophyta</taxon>
        <taxon>Embryophyta</taxon>
        <taxon>Tracheophyta</taxon>
        <taxon>Spermatophyta</taxon>
        <taxon>Magnoliopsida</taxon>
        <taxon>eudicotyledons</taxon>
        <taxon>Gunneridae</taxon>
        <taxon>Pentapetalae</taxon>
        <taxon>asterids</taxon>
        <taxon>campanulids</taxon>
        <taxon>Asterales</taxon>
        <taxon>Asteraceae</taxon>
        <taxon>Asteroideae</taxon>
        <taxon>Anthemideae</taxon>
        <taxon>Artemisiinae</taxon>
        <taxon>Artemisia</taxon>
    </lineage>
</organism>
<dbReference type="Proteomes" id="UP000245207">
    <property type="component" value="Unassembled WGS sequence"/>
</dbReference>
<dbReference type="PANTHER" id="PTHR11811">
    <property type="entry name" value="6-PHOSPHOGLUCONATE DEHYDROGENASE"/>
    <property type="match status" value="1"/>
</dbReference>
<reference evidence="1 2" key="1">
    <citation type="journal article" date="2018" name="Mol. Plant">
        <title>The genome of Artemisia annua provides insight into the evolution of Asteraceae family and artemisinin biosynthesis.</title>
        <authorList>
            <person name="Shen Q."/>
            <person name="Zhang L."/>
            <person name="Liao Z."/>
            <person name="Wang S."/>
            <person name="Yan T."/>
            <person name="Shi P."/>
            <person name="Liu M."/>
            <person name="Fu X."/>
            <person name="Pan Q."/>
            <person name="Wang Y."/>
            <person name="Lv Z."/>
            <person name="Lu X."/>
            <person name="Zhang F."/>
            <person name="Jiang W."/>
            <person name="Ma Y."/>
            <person name="Chen M."/>
            <person name="Hao X."/>
            <person name="Li L."/>
            <person name="Tang Y."/>
            <person name="Lv G."/>
            <person name="Zhou Y."/>
            <person name="Sun X."/>
            <person name="Brodelius P.E."/>
            <person name="Rose J.K.C."/>
            <person name="Tang K."/>
        </authorList>
    </citation>
    <scope>NUCLEOTIDE SEQUENCE [LARGE SCALE GENOMIC DNA]</scope>
    <source>
        <strain evidence="2">cv. Huhao1</strain>
        <tissue evidence="1">Leaf</tissue>
    </source>
</reference>
<evidence type="ECO:0000313" key="2">
    <source>
        <dbReference type="Proteomes" id="UP000245207"/>
    </source>
</evidence>
<name>A0A2U1KJZ4_ARTAN</name>